<dbReference type="Proteomes" id="UP000207598">
    <property type="component" value="Unassembled WGS sequence"/>
</dbReference>
<reference evidence="2 3" key="1">
    <citation type="submission" date="2017-05" db="EMBL/GenBank/DDBJ databases">
        <authorList>
            <person name="Song R."/>
            <person name="Chenine A.L."/>
            <person name="Ruprecht R.M."/>
        </authorList>
    </citation>
    <scope>NUCLEOTIDE SEQUENCE [LARGE SCALE GENOMIC DNA]</scope>
    <source>
        <strain evidence="2 3">CECT 8898</strain>
    </source>
</reference>
<proteinExistence type="predicted"/>
<dbReference type="AlphaFoldDB" id="A0A238KIN5"/>
<name>A0A238KIN5_9RHOB</name>
<evidence type="ECO:0000313" key="2">
    <source>
        <dbReference type="EMBL" id="SMX42557.1"/>
    </source>
</evidence>
<keyword evidence="3" id="KW-1185">Reference proteome</keyword>
<dbReference type="EMBL" id="FXYF01000006">
    <property type="protein sequence ID" value="SMX42557.1"/>
    <property type="molecule type" value="Genomic_DNA"/>
</dbReference>
<accession>A0A238KIN5</accession>
<evidence type="ECO:0000313" key="3">
    <source>
        <dbReference type="Proteomes" id="UP000207598"/>
    </source>
</evidence>
<evidence type="ECO:0000256" key="1">
    <source>
        <dbReference type="SAM" id="MobiDB-lite"/>
    </source>
</evidence>
<feature type="region of interest" description="Disordered" evidence="1">
    <location>
        <begin position="196"/>
        <end position="217"/>
    </location>
</feature>
<organism evidence="2 3">
    <name type="scientific">Maliponia aquimaris</name>
    <dbReference type="NCBI Taxonomy" id="1673631"/>
    <lineage>
        <taxon>Bacteria</taxon>
        <taxon>Pseudomonadati</taxon>
        <taxon>Pseudomonadota</taxon>
        <taxon>Alphaproteobacteria</taxon>
        <taxon>Rhodobacterales</taxon>
        <taxon>Paracoccaceae</taxon>
        <taxon>Maliponia</taxon>
    </lineage>
</organism>
<gene>
    <name evidence="2" type="ORF">MAA8898_02647</name>
</gene>
<sequence length="217" mass="23773">MRLAAEGFYSEDALAELAVSGAAHNAGFPLLQAVAVSRARFAQTPDHRPALFAMLHQFDAGKRFRPGPAELRHWLNVSELLHNATGGYVGGTHAPEDSILWIAEGRYVLEGKHKPRLRPLYPPGADTDLPEPVCRIIDMKDAKATIAPWFEDYPDDASAFAAYQEALRRAVAVVRVNISLAIRNAFDRVHELRRTKGGPFFPEGGSDGPPQDPFPPG</sequence>
<protein>
    <submittedName>
        <fullName evidence="2">Uncharacterized protein</fullName>
    </submittedName>
</protein>